<dbReference type="SUPFAM" id="SSF48264">
    <property type="entry name" value="Cytochrome P450"/>
    <property type="match status" value="1"/>
</dbReference>
<keyword evidence="11" id="KW-1185">Reference proteome</keyword>
<proteinExistence type="inferred from homology"/>
<comment type="subcellular location">
    <subcellularLocation>
        <location evidence="1">Membrane</location>
        <topology evidence="1">Single-pass membrane protein</topology>
    </subcellularLocation>
</comment>
<evidence type="ECO:0008006" key="12">
    <source>
        <dbReference type="Google" id="ProtNLM"/>
    </source>
</evidence>
<evidence type="ECO:0000256" key="4">
    <source>
        <dbReference type="ARBA" id="ARBA00022723"/>
    </source>
</evidence>
<evidence type="ECO:0000256" key="2">
    <source>
        <dbReference type="ARBA" id="ARBA00010617"/>
    </source>
</evidence>
<protein>
    <recommendedName>
        <fullName evidence="12">Cytochrome P450</fullName>
    </recommendedName>
</protein>
<evidence type="ECO:0000313" key="10">
    <source>
        <dbReference type="EMBL" id="KAL3812511.1"/>
    </source>
</evidence>
<evidence type="ECO:0000256" key="6">
    <source>
        <dbReference type="ARBA" id="ARBA00023004"/>
    </source>
</evidence>
<keyword evidence="3 8" id="KW-0349">Heme</keyword>
<dbReference type="PANTHER" id="PTHR47950">
    <property type="entry name" value="CYTOCHROME P450, FAMILY 76, SUBFAMILY C, POLYPEPTIDE 5-RELATED"/>
    <property type="match status" value="1"/>
</dbReference>
<accession>A0ABD3RL37</accession>
<dbReference type="GO" id="GO:0004497">
    <property type="term" value="F:monooxygenase activity"/>
    <property type="evidence" value="ECO:0007669"/>
    <property type="project" value="UniProtKB-KW"/>
</dbReference>
<name>A0ABD3RL37_9LAMI</name>
<dbReference type="Gene3D" id="1.10.630.10">
    <property type="entry name" value="Cytochrome P450"/>
    <property type="match status" value="1"/>
</dbReference>
<dbReference type="PRINTS" id="PR00463">
    <property type="entry name" value="EP450I"/>
</dbReference>
<dbReference type="InterPro" id="IPR002401">
    <property type="entry name" value="Cyt_P450_E_grp-I"/>
</dbReference>
<gene>
    <name evidence="10" type="ORF">ACJIZ3_013779</name>
</gene>
<dbReference type="Pfam" id="PF00067">
    <property type="entry name" value="p450"/>
    <property type="match status" value="1"/>
</dbReference>
<sequence>MMLILLIVFVPLVLLFLKHYALFGVLVSHDHHLPPGPYIWQLLRNFSMYLNIPHIALKNLSKIYGPLISFRVGGQLIVVASSPNTAREILKTRTLSGRFMPLVYCHIPGVTKASVVMARECDDSWKSLRAIGQGYIFSSKAVESNNMIRKLKVKEMVNYIRTKQLGQSLKIENVVFPTFVNVISNILASRDLVGIDLGGKIDRKVVSFVESVTENSNSLGLSDIYPILKKIDFWSKRKAMNMLHDIQLIWGDIVKERKINMSHGKNTGSSTRDFFDELLIAASDTTTLTTVWLMVEIIKNPETLSRVRDEIANQAMDGDELNESRLSECKYFQACVKETLRLHVPGPFGIPHRANETCIVDNYVIPKDSMVMVNFWAIHLDPNNWEDATSFKPERFLNSKIDYKGFNFEFLPFGAGQRMCPGFNVAVKSVQVMVATLVHFFNWDLPNGMQLTDLDTSPYLRGTLKLAKPLYLIPSVRENIPSV</sequence>
<dbReference type="PRINTS" id="PR00385">
    <property type="entry name" value="P450"/>
</dbReference>
<organism evidence="10 11">
    <name type="scientific">Penstemon smallii</name>
    <dbReference type="NCBI Taxonomy" id="265156"/>
    <lineage>
        <taxon>Eukaryota</taxon>
        <taxon>Viridiplantae</taxon>
        <taxon>Streptophyta</taxon>
        <taxon>Embryophyta</taxon>
        <taxon>Tracheophyta</taxon>
        <taxon>Spermatophyta</taxon>
        <taxon>Magnoliopsida</taxon>
        <taxon>eudicotyledons</taxon>
        <taxon>Gunneridae</taxon>
        <taxon>Pentapetalae</taxon>
        <taxon>asterids</taxon>
        <taxon>lamiids</taxon>
        <taxon>Lamiales</taxon>
        <taxon>Plantaginaceae</taxon>
        <taxon>Cheloneae</taxon>
        <taxon>Penstemon</taxon>
    </lineage>
</organism>
<comment type="similarity">
    <text evidence="2 9">Belongs to the cytochrome P450 family.</text>
</comment>
<evidence type="ECO:0000256" key="8">
    <source>
        <dbReference type="PIRSR" id="PIRSR602401-1"/>
    </source>
</evidence>
<evidence type="ECO:0000256" key="3">
    <source>
        <dbReference type="ARBA" id="ARBA00022617"/>
    </source>
</evidence>
<keyword evidence="7 9" id="KW-0503">Monooxygenase</keyword>
<evidence type="ECO:0000256" key="7">
    <source>
        <dbReference type="ARBA" id="ARBA00023033"/>
    </source>
</evidence>
<feature type="binding site" description="axial binding residue" evidence="8">
    <location>
        <position position="420"/>
    </location>
    <ligand>
        <name>heme</name>
        <dbReference type="ChEBI" id="CHEBI:30413"/>
    </ligand>
    <ligandPart>
        <name>Fe</name>
        <dbReference type="ChEBI" id="CHEBI:18248"/>
    </ligandPart>
</feature>
<dbReference type="GO" id="GO:0046872">
    <property type="term" value="F:metal ion binding"/>
    <property type="evidence" value="ECO:0007669"/>
    <property type="project" value="UniProtKB-KW"/>
</dbReference>
<keyword evidence="6 8" id="KW-0408">Iron</keyword>
<keyword evidence="5 9" id="KW-0560">Oxidoreductase</keyword>
<dbReference type="GO" id="GO:0016020">
    <property type="term" value="C:membrane"/>
    <property type="evidence" value="ECO:0007669"/>
    <property type="project" value="UniProtKB-SubCell"/>
</dbReference>
<evidence type="ECO:0000256" key="9">
    <source>
        <dbReference type="RuleBase" id="RU000461"/>
    </source>
</evidence>
<dbReference type="InterPro" id="IPR001128">
    <property type="entry name" value="Cyt_P450"/>
</dbReference>
<evidence type="ECO:0000256" key="5">
    <source>
        <dbReference type="ARBA" id="ARBA00023002"/>
    </source>
</evidence>
<dbReference type="PROSITE" id="PS00086">
    <property type="entry name" value="CYTOCHROME_P450"/>
    <property type="match status" value="1"/>
</dbReference>
<dbReference type="InterPro" id="IPR017972">
    <property type="entry name" value="Cyt_P450_CS"/>
</dbReference>
<comment type="cofactor">
    <cofactor evidence="8">
        <name>heme</name>
        <dbReference type="ChEBI" id="CHEBI:30413"/>
    </cofactor>
</comment>
<dbReference type="EMBL" id="JBJXBP010000008">
    <property type="protein sequence ID" value="KAL3812511.1"/>
    <property type="molecule type" value="Genomic_DNA"/>
</dbReference>
<evidence type="ECO:0000313" key="11">
    <source>
        <dbReference type="Proteomes" id="UP001634393"/>
    </source>
</evidence>
<dbReference type="PANTHER" id="PTHR47950:SF6">
    <property type="entry name" value="CYTOCHROME P450"/>
    <property type="match status" value="1"/>
</dbReference>
<reference evidence="10 11" key="1">
    <citation type="submission" date="2024-12" db="EMBL/GenBank/DDBJ databases">
        <title>The unique morphological basis and parallel evolutionary history of personate flowers in Penstemon.</title>
        <authorList>
            <person name="Depatie T.H."/>
            <person name="Wessinger C.A."/>
        </authorList>
    </citation>
    <scope>NUCLEOTIDE SEQUENCE [LARGE SCALE GENOMIC DNA]</scope>
    <source>
        <strain evidence="10">WTNN_2</strain>
        <tissue evidence="10">Leaf</tissue>
    </source>
</reference>
<evidence type="ECO:0000256" key="1">
    <source>
        <dbReference type="ARBA" id="ARBA00004167"/>
    </source>
</evidence>
<dbReference type="AlphaFoldDB" id="A0ABD3RL37"/>
<keyword evidence="4 8" id="KW-0479">Metal-binding</keyword>
<dbReference type="InterPro" id="IPR036396">
    <property type="entry name" value="Cyt_P450_sf"/>
</dbReference>
<dbReference type="Proteomes" id="UP001634393">
    <property type="component" value="Unassembled WGS sequence"/>
</dbReference>
<comment type="caution">
    <text evidence="10">The sequence shown here is derived from an EMBL/GenBank/DDBJ whole genome shotgun (WGS) entry which is preliminary data.</text>
</comment>